<sequence length="82" mass="9127">MIERAFLVPGMAVREFRTEVPLNWRDPSDGRRLTLFARELCAPGREADEMPCLLFLQGAPAGNARVRSPAAAGWRRRCAITG</sequence>
<keyword evidence="2" id="KW-1185">Reference proteome</keyword>
<name>A0ABY8GKR4_EDWIC</name>
<organism evidence="1 2">
    <name type="scientific">Edwardsiella ictaluri</name>
    <dbReference type="NCBI Taxonomy" id="67780"/>
    <lineage>
        <taxon>Bacteria</taxon>
        <taxon>Pseudomonadati</taxon>
        <taxon>Pseudomonadota</taxon>
        <taxon>Gammaproteobacteria</taxon>
        <taxon>Enterobacterales</taxon>
        <taxon>Hafniaceae</taxon>
        <taxon>Edwardsiella</taxon>
    </lineage>
</organism>
<reference evidence="1 2" key="1">
    <citation type="submission" date="2022-02" db="EMBL/GenBank/DDBJ databases">
        <title>Phenotypic, genotypic and serological characterization of Edwardsiella ictaluri from catfish and ornamental fish species.</title>
        <authorList>
            <person name="Rose D."/>
            <person name="Tekedar H.C."/>
            <person name="Waldbieser G.C."/>
            <person name="Aarattuthodi S."/>
            <person name="Griffin M.J."/>
        </authorList>
    </citation>
    <scope>NUCLEOTIDE SEQUENCE [LARGE SCALE GENOMIC DNA]</scope>
    <source>
        <strain evidence="1 2">13 TAL-140 K3</strain>
    </source>
</reference>
<proteinExistence type="predicted"/>
<accession>A0ABY8GKR4</accession>
<evidence type="ECO:0000313" key="1">
    <source>
        <dbReference type="EMBL" id="WFN97863.1"/>
    </source>
</evidence>
<protein>
    <submittedName>
        <fullName evidence="1">Uncharacterized protein</fullName>
    </submittedName>
</protein>
<evidence type="ECO:0000313" key="2">
    <source>
        <dbReference type="Proteomes" id="UP001222680"/>
    </source>
</evidence>
<dbReference type="Proteomes" id="UP001222680">
    <property type="component" value="Chromosome"/>
</dbReference>
<dbReference type="EMBL" id="CP092014">
    <property type="protein sequence ID" value="WFN97863.1"/>
    <property type="molecule type" value="Genomic_DNA"/>
</dbReference>
<gene>
    <name evidence="1" type="ORF">MAY91_08005</name>
</gene>